<sequence length="126" mass="13951">MNKVVFVEAFFKPIGKAETIKVPTGETKKGFFGGEKEVFRKEEQWVQTGWSDREIDGQRLAKDVAAAVDKLNEQGFEVMSLTDVTSGNYSWKYETKGGPGANGGWGYGYGYGYSYTEGIIVVAKKI</sequence>
<proteinExistence type="predicted"/>
<organism evidence="1 2">
    <name type="scientific">Thauera chlorobenzoica</name>
    <dbReference type="NCBI Taxonomy" id="96773"/>
    <lineage>
        <taxon>Bacteria</taxon>
        <taxon>Pseudomonadati</taxon>
        <taxon>Pseudomonadota</taxon>
        <taxon>Betaproteobacteria</taxon>
        <taxon>Rhodocyclales</taxon>
        <taxon>Zoogloeaceae</taxon>
        <taxon>Thauera</taxon>
    </lineage>
</organism>
<dbReference type="OrthoDB" id="6997735at2"/>
<evidence type="ECO:0000313" key="2">
    <source>
        <dbReference type="Proteomes" id="UP000185739"/>
    </source>
</evidence>
<reference evidence="1 2" key="1">
    <citation type="submission" date="2016-12" db="EMBL/GenBank/DDBJ databases">
        <title>Complete genome sequence of Thauera chlorobenzoica, a Betaproteobacterium degrading haloaromatics anaerobically to CO2 and halides.</title>
        <authorList>
            <person name="Goris T."/>
            <person name="Mergelsberg M."/>
            <person name="Boll M."/>
        </authorList>
    </citation>
    <scope>NUCLEOTIDE SEQUENCE [LARGE SCALE GENOMIC DNA]</scope>
    <source>
        <strain evidence="1 2">3CB1</strain>
    </source>
</reference>
<evidence type="ECO:0000313" key="1">
    <source>
        <dbReference type="EMBL" id="APR05655.1"/>
    </source>
</evidence>
<dbReference type="Proteomes" id="UP000185739">
    <property type="component" value="Chromosome"/>
</dbReference>
<dbReference type="EMBL" id="CP018839">
    <property type="protein sequence ID" value="APR05655.1"/>
    <property type="molecule type" value="Genomic_DNA"/>
</dbReference>
<dbReference type="STRING" id="96773.Tchl_2832"/>
<dbReference type="RefSeq" id="WP_075148993.1">
    <property type="nucleotide sequence ID" value="NZ_CP018839.1"/>
</dbReference>
<dbReference type="KEGG" id="tcl:Tchl_2832"/>
<protein>
    <submittedName>
        <fullName evidence="1">Uncharacterized protein</fullName>
    </submittedName>
</protein>
<accession>A0A1H5Z380</accession>
<dbReference type="AlphaFoldDB" id="A0A1H5Z380"/>
<gene>
    <name evidence="1" type="ORF">Tchl_2832</name>
</gene>
<name>A0A1H5Z380_9RHOO</name>
<keyword evidence="2" id="KW-1185">Reference proteome</keyword>